<dbReference type="InterPro" id="IPR036875">
    <property type="entry name" value="Znf_CCHC_sf"/>
</dbReference>
<feature type="domain" description="GRF-type" evidence="7">
    <location>
        <begin position="127"/>
        <end position="170"/>
    </location>
</feature>
<keyword evidence="1" id="KW-0479">Metal-binding</keyword>
<comment type="caution">
    <text evidence="8">The sequence shown here is derived from an EMBL/GenBank/DDBJ whole genome shotgun (WGS) entry which is preliminary data.</text>
</comment>
<dbReference type="SMART" id="SM00343">
    <property type="entry name" value="ZnF_C2HC"/>
    <property type="match status" value="5"/>
</dbReference>
<dbReference type="GO" id="GO:0008270">
    <property type="term" value="F:zinc ion binding"/>
    <property type="evidence" value="ECO:0007669"/>
    <property type="project" value="UniProtKB-KW"/>
</dbReference>
<dbReference type="Pfam" id="PF06839">
    <property type="entry name" value="Zn_ribbon_GRF"/>
    <property type="match status" value="2"/>
</dbReference>
<evidence type="ECO:0000256" key="5">
    <source>
        <dbReference type="SAM" id="MobiDB-lite"/>
    </source>
</evidence>
<keyword evidence="2 4" id="KW-0863">Zinc-finger</keyword>
<keyword evidence="3" id="KW-0862">Zinc</keyword>
<feature type="region of interest" description="Disordered" evidence="5">
    <location>
        <begin position="580"/>
        <end position="600"/>
    </location>
</feature>
<evidence type="ECO:0000256" key="3">
    <source>
        <dbReference type="ARBA" id="ARBA00022833"/>
    </source>
</evidence>
<dbReference type="PANTHER" id="PTHR33680">
    <property type="entry name" value="OS07G0190500 PROTEIN"/>
    <property type="match status" value="1"/>
</dbReference>
<dbReference type="PANTHER" id="PTHR33680:SF1">
    <property type="entry name" value="OS05G0489500 PROTEIN"/>
    <property type="match status" value="1"/>
</dbReference>
<dbReference type="InterPro" id="IPR010666">
    <property type="entry name" value="Znf_GRF"/>
</dbReference>
<feature type="domain" description="GRF-type" evidence="7">
    <location>
        <begin position="69"/>
        <end position="111"/>
    </location>
</feature>
<feature type="domain" description="CCHC-type" evidence="6">
    <location>
        <begin position="693"/>
        <end position="706"/>
    </location>
</feature>
<dbReference type="PROSITE" id="PS50158">
    <property type="entry name" value="ZF_CCHC"/>
    <property type="match status" value="5"/>
</dbReference>
<feature type="compositionally biased region" description="Polar residues" evidence="5">
    <location>
        <begin position="585"/>
        <end position="595"/>
    </location>
</feature>
<dbReference type="OrthoDB" id="5418639at2759"/>
<dbReference type="GO" id="GO:0003676">
    <property type="term" value="F:nucleic acid binding"/>
    <property type="evidence" value="ECO:0007669"/>
    <property type="project" value="InterPro"/>
</dbReference>
<dbReference type="PROSITE" id="PS51999">
    <property type="entry name" value="ZF_GRF"/>
    <property type="match status" value="2"/>
</dbReference>
<proteinExistence type="predicted"/>
<dbReference type="EMBL" id="JABCRI010000023">
    <property type="protein sequence ID" value="KAF8378077.1"/>
    <property type="molecule type" value="Genomic_DNA"/>
</dbReference>
<dbReference type="Pfam" id="PF00098">
    <property type="entry name" value="zf-CCHC"/>
    <property type="match status" value="3"/>
</dbReference>
<organism evidence="8 9">
    <name type="scientific">Tetracentron sinense</name>
    <name type="common">Spur-leaf</name>
    <dbReference type="NCBI Taxonomy" id="13715"/>
    <lineage>
        <taxon>Eukaryota</taxon>
        <taxon>Viridiplantae</taxon>
        <taxon>Streptophyta</taxon>
        <taxon>Embryophyta</taxon>
        <taxon>Tracheophyta</taxon>
        <taxon>Spermatophyta</taxon>
        <taxon>Magnoliopsida</taxon>
        <taxon>Trochodendrales</taxon>
        <taxon>Trochodendraceae</taxon>
        <taxon>Tetracentron</taxon>
    </lineage>
</organism>
<sequence>MSSESVGSSSSHSEPNIAYHYKPCSQRIKGDTCFKCHKRGHWARDCPNKFMTKPEPSVVTGTDFPEMQCSCGAGTCLIRISKTEKNPNRKFYFCPGKPGSKCDFFEWCDMARSDHRHNVPQSPYPMCSCGAGKCRIITQKYGENVGRKFFVCPVKKGQGACSFFQWQDSPGKTISSGDLDESKYFNSPPSTLDSQEYTKTKIGDTGKERDDNKLDGMVTCSLPETGSSLSRELHLKEDTAGFGSGIGDAHLPPIRNLQLIDDDRTEAVCKPLKCFWCDKEGHWMKDCVESPSYPCFISPHPSLDNQEDTKTRIGDTGRDGEVTELEAMVTCGLPETKSPLSGEWYLKEDTVGLSSGVGDAHLPPIGNLQLIDADMTEAIVKPGKCFWCDKEGHWMKDCVESPSYPCFNSPHPSLDNQEDTKTRIGDTGREGEVTKIEGMVICGLPETRSPLSGEWYLKEDTVGLGSGVGDAHLPPVGNLHLIDADMTEAVVKPGYIGREGEVSKIEGMVICGLPETRSPLSGEWYLKGDTVGLGSGACDAHLPPVGNLHLIDADMTEAVVKPGKCLRSGKEWHWMEDGVGPPSSPCFNSPRSTLDSQEDSKTRISDTGKEVEGAILEGMVTCGLSETGSQFSREWHVKEDTIGLGYGVGDAHLRPIGNFQLIAEAVLKPGKCFRCGKEGHWMKECVEPLSSPCFKCKKIGHWMKDCTI</sequence>
<dbReference type="InterPro" id="IPR001878">
    <property type="entry name" value="Znf_CCHC"/>
</dbReference>
<feature type="domain" description="CCHC-type" evidence="6">
    <location>
        <begin position="33"/>
        <end position="48"/>
    </location>
</feature>
<accession>A0A834YDN6</accession>
<dbReference type="AlphaFoldDB" id="A0A834YDN6"/>
<gene>
    <name evidence="8" type="ORF">HHK36_029412</name>
</gene>
<feature type="domain" description="CCHC-type" evidence="6">
    <location>
        <begin position="273"/>
        <end position="287"/>
    </location>
</feature>
<evidence type="ECO:0000259" key="7">
    <source>
        <dbReference type="PROSITE" id="PS51999"/>
    </source>
</evidence>
<dbReference type="Gene3D" id="4.10.60.10">
    <property type="entry name" value="Zinc finger, CCHC-type"/>
    <property type="match status" value="3"/>
</dbReference>
<evidence type="ECO:0000256" key="2">
    <source>
        <dbReference type="ARBA" id="ARBA00022771"/>
    </source>
</evidence>
<evidence type="ECO:0000313" key="9">
    <source>
        <dbReference type="Proteomes" id="UP000655225"/>
    </source>
</evidence>
<evidence type="ECO:0000313" key="8">
    <source>
        <dbReference type="EMBL" id="KAF8378077.1"/>
    </source>
</evidence>
<evidence type="ECO:0000256" key="4">
    <source>
        <dbReference type="PROSITE-ProRule" id="PRU00047"/>
    </source>
</evidence>
<dbReference type="SUPFAM" id="SSF57756">
    <property type="entry name" value="Retrovirus zinc finger-like domains"/>
    <property type="match status" value="4"/>
</dbReference>
<dbReference type="Proteomes" id="UP000655225">
    <property type="component" value="Unassembled WGS sequence"/>
</dbReference>
<evidence type="ECO:0000259" key="6">
    <source>
        <dbReference type="PROSITE" id="PS50158"/>
    </source>
</evidence>
<name>A0A834YDN6_TETSI</name>
<feature type="domain" description="CCHC-type" evidence="6">
    <location>
        <begin position="384"/>
        <end position="398"/>
    </location>
</feature>
<feature type="domain" description="CCHC-type" evidence="6">
    <location>
        <begin position="671"/>
        <end position="685"/>
    </location>
</feature>
<keyword evidence="9" id="KW-1185">Reference proteome</keyword>
<reference evidence="8 9" key="1">
    <citation type="submission" date="2020-04" db="EMBL/GenBank/DDBJ databases">
        <title>Plant Genome Project.</title>
        <authorList>
            <person name="Zhang R.-G."/>
        </authorList>
    </citation>
    <scope>NUCLEOTIDE SEQUENCE [LARGE SCALE GENOMIC DNA]</scope>
    <source>
        <strain evidence="8">YNK0</strain>
        <tissue evidence="8">Leaf</tissue>
    </source>
</reference>
<evidence type="ECO:0000256" key="1">
    <source>
        <dbReference type="ARBA" id="ARBA00022723"/>
    </source>
</evidence>
<protein>
    <submittedName>
        <fullName evidence="8">Uncharacterized protein</fullName>
    </submittedName>
</protein>